<dbReference type="CDD" id="cd09846">
    <property type="entry name" value="DUF1312"/>
    <property type="match status" value="1"/>
</dbReference>
<keyword evidence="3" id="KW-1185">Reference proteome</keyword>
<organism evidence="2 3">
    <name type="scientific">Selenihalanaerobacter shriftii</name>
    <dbReference type="NCBI Taxonomy" id="142842"/>
    <lineage>
        <taxon>Bacteria</taxon>
        <taxon>Bacillati</taxon>
        <taxon>Bacillota</taxon>
        <taxon>Clostridia</taxon>
        <taxon>Halanaerobiales</taxon>
        <taxon>Halobacteroidaceae</taxon>
        <taxon>Selenihalanaerobacter</taxon>
    </lineage>
</organism>
<dbReference type="InterPro" id="IPR038690">
    <property type="entry name" value="NusG_2_sf"/>
</dbReference>
<evidence type="ECO:0000313" key="2">
    <source>
        <dbReference type="EMBL" id="SJZ69582.1"/>
    </source>
</evidence>
<proteinExistence type="predicted"/>
<dbReference type="OrthoDB" id="47603at2"/>
<dbReference type="EMBL" id="FUWM01000011">
    <property type="protein sequence ID" value="SJZ69582.1"/>
    <property type="molecule type" value="Genomic_DNA"/>
</dbReference>
<keyword evidence="1" id="KW-0812">Transmembrane</keyword>
<dbReference type="RefSeq" id="WP_078810055.1">
    <property type="nucleotide sequence ID" value="NZ_FUWM01000011.1"/>
</dbReference>
<keyword evidence="1" id="KW-1133">Transmembrane helix</keyword>
<keyword evidence="1" id="KW-0472">Membrane</keyword>
<dbReference type="Gene3D" id="2.60.320.10">
    <property type="entry name" value="N-utilization substance G protein NusG, insert domain"/>
    <property type="match status" value="1"/>
</dbReference>
<dbReference type="Pfam" id="PF07009">
    <property type="entry name" value="NusG_II"/>
    <property type="match status" value="1"/>
</dbReference>
<dbReference type="Proteomes" id="UP000190625">
    <property type="component" value="Unassembled WGS sequence"/>
</dbReference>
<gene>
    <name evidence="2" type="ORF">SAMN02745118_01581</name>
</gene>
<protein>
    <submittedName>
        <fullName evidence="2">Uncharacterized protein</fullName>
    </submittedName>
</protein>
<dbReference type="STRING" id="142842.SAMN02745118_01581"/>
<dbReference type="AlphaFoldDB" id="A0A1T4MRE8"/>
<evidence type="ECO:0000313" key="3">
    <source>
        <dbReference type="Proteomes" id="UP000190625"/>
    </source>
</evidence>
<reference evidence="3" key="1">
    <citation type="submission" date="2017-02" db="EMBL/GenBank/DDBJ databases">
        <authorList>
            <person name="Varghese N."/>
            <person name="Submissions S."/>
        </authorList>
    </citation>
    <scope>NUCLEOTIDE SEQUENCE [LARGE SCALE GENOMIC DNA]</scope>
    <source>
        <strain evidence="3">ATCC BAA-73</strain>
    </source>
</reference>
<accession>A0A1T4MRE8</accession>
<name>A0A1T4MRE8_9FIRM</name>
<sequence length="136" mass="15093">MLTNLRQVLTFYDKLLIISIILITLVGIGISIFYFNNDGAEYIVIEYNDEIVHKIRLVSGLEKKVTLPLSSGKAEVVIDEGKVRMLEMPNEICPLGICSDTGWISNVGDMIVCMPNKIIITIEKTGVSSQPDAITY</sequence>
<evidence type="ECO:0000256" key="1">
    <source>
        <dbReference type="SAM" id="Phobius"/>
    </source>
</evidence>
<feature type="transmembrane region" description="Helical" evidence="1">
    <location>
        <begin position="15"/>
        <end position="35"/>
    </location>
</feature>